<comment type="subcellular location">
    <subcellularLocation>
        <location evidence="1">Cell membrane</location>
        <topology evidence="1">Multi-pass membrane protein</topology>
    </subcellularLocation>
</comment>
<comment type="caution">
    <text evidence="8">The sequence shown here is derived from an EMBL/GenBank/DDBJ whole genome shotgun (WGS) entry which is preliminary data.</text>
</comment>
<feature type="transmembrane region" description="Helical" evidence="7">
    <location>
        <begin position="78"/>
        <end position="100"/>
    </location>
</feature>
<accession>A0ABS5KRC4</accession>
<gene>
    <name evidence="8" type="ORF">KGQ19_17060</name>
</gene>
<keyword evidence="2" id="KW-0813">Transport</keyword>
<feature type="transmembrane region" description="Helical" evidence="7">
    <location>
        <begin position="21"/>
        <end position="41"/>
    </location>
</feature>
<feature type="transmembrane region" description="Helical" evidence="7">
    <location>
        <begin position="255"/>
        <end position="275"/>
    </location>
</feature>
<reference evidence="8 9" key="1">
    <citation type="submission" date="2020-02" db="EMBL/GenBank/DDBJ databases">
        <title>Acidophilic actinobacteria isolated from forest soil.</title>
        <authorList>
            <person name="Golinska P."/>
        </authorList>
    </citation>
    <scope>NUCLEOTIDE SEQUENCE [LARGE SCALE GENOMIC DNA]</scope>
    <source>
        <strain evidence="8 9">NL8</strain>
    </source>
</reference>
<dbReference type="Pfam" id="PF05977">
    <property type="entry name" value="MFS_3"/>
    <property type="match status" value="1"/>
</dbReference>
<feature type="transmembrane region" description="Helical" evidence="7">
    <location>
        <begin position="220"/>
        <end position="243"/>
    </location>
</feature>
<organism evidence="8 9">
    <name type="scientific">Catenulispora pinistramenti</name>
    <dbReference type="NCBI Taxonomy" id="2705254"/>
    <lineage>
        <taxon>Bacteria</taxon>
        <taxon>Bacillati</taxon>
        <taxon>Actinomycetota</taxon>
        <taxon>Actinomycetes</taxon>
        <taxon>Catenulisporales</taxon>
        <taxon>Catenulisporaceae</taxon>
        <taxon>Catenulispora</taxon>
    </lineage>
</organism>
<dbReference type="Proteomes" id="UP000730482">
    <property type="component" value="Unassembled WGS sequence"/>
</dbReference>
<evidence type="ECO:0000256" key="4">
    <source>
        <dbReference type="ARBA" id="ARBA00022692"/>
    </source>
</evidence>
<keyword evidence="3" id="KW-1003">Cell membrane</keyword>
<feature type="transmembrane region" description="Helical" evidence="7">
    <location>
        <begin position="47"/>
        <end position="71"/>
    </location>
</feature>
<dbReference type="InterPro" id="IPR010290">
    <property type="entry name" value="TM_effector"/>
</dbReference>
<evidence type="ECO:0000256" key="3">
    <source>
        <dbReference type="ARBA" id="ARBA00022475"/>
    </source>
</evidence>
<keyword evidence="4 7" id="KW-0812">Transmembrane</keyword>
<feature type="transmembrane region" description="Helical" evidence="7">
    <location>
        <begin position="172"/>
        <end position="190"/>
    </location>
</feature>
<dbReference type="PANTHER" id="PTHR23513:SF11">
    <property type="entry name" value="STAPHYLOFERRIN A TRANSPORTER"/>
    <property type="match status" value="1"/>
</dbReference>
<keyword evidence="5 7" id="KW-1133">Transmembrane helix</keyword>
<dbReference type="Gene3D" id="1.20.1250.20">
    <property type="entry name" value="MFS general substrate transporter like domains"/>
    <property type="match status" value="1"/>
</dbReference>
<dbReference type="PANTHER" id="PTHR23513">
    <property type="entry name" value="INTEGRAL MEMBRANE EFFLUX PROTEIN-RELATED"/>
    <property type="match status" value="1"/>
</dbReference>
<feature type="transmembrane region" description="Helical" evidence="7">
    <location>
        <begin position="377"/>
        <end position="395"/>
    </location>
</feature>
<dbReference type="SUPFAM" id="SSF103473">
    <property type="entry name" value="MFS general substrate transporter"/>
    <property type="match status" value="1"/>
</dbReference>
<evidence type="ECO:0000256" key="5">
    <source>
        <dbReference type="ARBA" id="ARBA00022989"/>
    </source>
</evidence>
<evidence type="ECO:0000256" key="7">
    <source>
        <dbReference type="SAM" id="Phobius"/>
    </source>
</evidence>
<protein>
    <submittedName>
        <fullName evidence="8">MFS transporter</fullName>
    </submittedName>
</protein>
<evidence type="ECO:0000313" key="9">
    <source>
        <dbReference type="Proteomes" id="UP000730482"/>
    </source>
</evidence>
<dbReference type="PRINTS" id="PR01988">
    <property type="entry name" value="EXPORTERBACE"/>
</dbReference>
<evidence type="ECO:0000256" key="2">
    <source>
        <dbReference type="ARBA" id="ARBA00022448"/>
    </source>
</evidence>
<dbReference type="InterPro" id="IPR036259">
    <property type="entry name" value="MFS_trans_sf"/>
</dbReference>
<name>A0ABS5KRC4_9ACTN</name>
<evidence type="ECO:0000256" key="6">
    <source>
        <dbReference type="ARBA" id="ARBA00023136"/>
    </source>
</evidence>
<evidence type="ECO:0000313" key="8">
    <source>
        <dbReference type="EMBL" id="MBS2548579.1"/>
    </source>
</evidence>
<evidence type="ECO:0000256" key="1">
    <source>
        <dbReference type="ARBA" id="ARBA00004651"/>
    </source>
</evidence>
<keyword evidence="6 7" id="KW-0472">Membrane</keyword>
<dbReference type="InterPro" id="IPR022324">
    <property type="entry name" value="Bacilysin_exporter_BacE_put"/>
</dbReference>
<proteinExistence type="predicted"/>
<keyword evidence="9" id="KW-1185">Reference proteome</keyword>
<sequence>MLIRPPELLRRNRNYRLYFTARSITALTLAIGPTAVPFAVLRVDKSAGAVASVVTATNIPVILFVLVGGVLGDRYQRMFMLAVANVVSALAQIAMAVTLVTHSATLGSFLLLAVVSGLANAVALPAGGGFVVQIVETGQVASAQALLTISRTSLMVVGAAVGGGLVGLAGPAVTIAVNGVLYLVSIVPLLRITVARSRRVVYTSLAKALREGWTEFRSRGWLVGTLAQNLVYVVCMVAAYQIIAPVIAPKQLGGPAGLGLLLAARALGGLGGALLAARAGPRSPLRVGQISLLMQIAVLTTLGMSAPYPLLFAVIALDGAAAEYFQVIMLTAVQLRIDMSVLSRITSYTTLVDYGGIPLSGAAMIPLAHYFPISEVLFLLAGFSGCATVLTLLLTRRHARRAGPAGRDSPTAVVAGARTGTNMLMDGGDDG</sequence>
<feature type="transmembrane region" description="Helical" evidence="7">
    <location>
        <begin position="144"/>
        <end position="166"/>
    </location>
</feature>
<dbReference type="RefSeq" id="WP_212010154.1">
    <property type="nucleotide sequence ID" value="NZ_JAAFYZ010000051.1"/>
</dbReference>
<feature type="transmembrane region" description="Helical" evidence="7">
    <location>
        <begin position="106"/>
        <end position="132"/>
    </location>
</feature>
<dbReference type="EMBL" id="JAAFYZ010000051">
    <property type="protein sequence ID" value="MBS2548579.1"/>
    <property type="molecule type" value="Genomic_DNA"/>
</dbReference>